<name>A0ABP1XKV5_9FIRM</name>
<evidence type="ECO:0000313" key="2">
    <source>
        <dbReference type="Proteomes" id="UP001071230"/>
    </source>
</evidence>
<dbReference type="EMBL" id="CDGJ01000131">
    <property type="protein sequence ID" value="CEJ09373.1"/>
    <property type="molecule type" value="Genomic_DNA"/>
</dbReference>
<evidence type="ECO:0008006" key="3">
    <source>
        <dbReference type="Google" id="ProtNLM"/>
    </source>
</evidence>
<sequence>MVEVSIPHRQAIGIYFQDEEGTFLTVSIPHRQAIGFDIVNSEIDRLVMFQFLIGRLSALRLISS</sequence>
<proteinExistence type="predicted"/>
<comment type="caution">
    <text evidence="1">The sequence shown here is derived from an EMBL/GenBank/DDBJ whole genome shotgun (WGS) entry which is preliminary data.</text>
</comment>
<keyword evidence="2" id="KW-1185">Reference proteome</keyword>
<gene>
    <name evidence="1" type="ORF">DEACI_3857</name>
</gene>
<accession>A0ABP1XKV5</accession>
<dbReference type="Proteomes" id="UP001071230">
    <property type="component" value="Unassembled WGS sequence"/>
</dbReference>
<protein>
    <recommendedName>
        <fullName evidence="3">DUF2283 domain-containing protein</fullName>
    </recommendedName>
</protein>
<reference evidence="1" key="1">
    <citation type="submission" date="2014-11" db="EMBL/GenBank/DDBJ databases">
        <authorList>
            <person name="Hornung B.V."/>
        </authorList>
    </citation>
    <scope>NUCLEOTIDE SEQUENCE</scope>
    <source>
        <strain evidence="1">INE</strain>
    </source>
</reference>
<organism evidence="1 2">
    <name type="scientific">Acididesulfobacillus acetoxydans</name>
    <dbReference type="NCBI Taxonomy" id="1561005"/>
    <lineage>
        <taxon>Bacteria</taxon>
        <taxon>Bacillati</taxon>
        <taxon>Bacillota</taxon>
        <taxon>Clostridia</taxon>
        <taxon>Eubacteriales</taxon>
        <taxon>Peptococcaceae</taxon>
        <taxon>Acididesulfobacillus</taxon>
    </lineage>
</organism>
<evidence type="ECO:0000313" key="1">
    <source>
        <dbReference type="EMBL" id="CEJ09373.1"/>
    </source>
</evidence>